<gene>
    <name evidence="1" type="ORF">D5086_009645</name>
</gene>
<proteinExistence type="predicted"/>
<keyword evidence="2" id="KW-1185">Reference proteome</keyword>
<sequence>MPKLNWSMRKMEVSGGNGVKRQSWEAFQGTWKGRKNATVQVLLESGGNRNMMNQFCRTIPAIYSFFKSCPSQPGSLSRVKKTLHDHIIHGMLEPMASVGESLLFPAPKPRSGGTKILRVVKCIWHVAPKFQRARALLLFLLLNFAKAFANFA</sequence>
<accession>A0ACC4C7U5</accession>
<organism evidence="1 2">
    <name type="scientific">Populus alba</name>
    <name type="common">White poplar</name>
    <dbReference type="NCBI Taxonomy" id="43335"/>
    <lineage>
        <taxon>Eukaryota</taxon>
        <taxon>Viridiplantae</taxon>
        <taxon>Streptophyta</taxon>
        <taxon>Embryophyta</taxon>
        <taxon>Tracheophyta</taxon>
        <taxon>Spermatophyta</taxon>
        <taxon>Magnoliopsida</taxon>
        <taxon>eudicotyledons</taxon>
        <taxon>Gunneridae</taxon>
        <taxon>Pentapetalae</taxon>
        <taxon>rosids</taxon>
        <taxon>fabids</taxon>
        <taxon>Malpighiales</taxon>
        <taxon>Salicaceae</taxon>
        <taxon>Saliceae</taxon>
        <taxon>Populus</taxon>
    </lineage>
</organism>
<protein>
    <submittedName>
        <fullName evidence="1">Uncharacterized protein</fullName>
    </submittedName>
</protein>
<dbReference type="Proteomes" id="UP000309997">
    <property type="component" value="Unassembled WGS sequence"/>
</dbReference>
<dbReference type="EMBL" id="RCHU02000005">
    <property type="protein sequence ID" value="KAL3591005.1"/>
    <property type="molecule type" value="Genomic_DNA"/>
</dbReference>
<name>A0ACC4C7U5_POPAL</name>
<evidence type="ECO:0000313" key="1">
    <source>
        <dbReference type="EMBL" id="KAL3591005.1"/>
    </source>
</evidence>
<evidence type="ECO:0000313" key="2">
    <source>
        <dbReference type="Proteomes" id="UP000309997"/>
    </source>
</evidence>
<comment type="caution">
    <text evidence="1">The sequence shown here is derived from an EMBL/GenBank/DDBJ whole genome shotgun (WGS) entry which is preliminary data.</text>
</comment>
<reference evidence="1 2" key="1">
    <citation type="journal article" date="2024" name="Plant Biotechnol. J.">
        <title>Genome and CRISPR/Cas9 system of a widespread forest tree (Populus alba) in the world.</title>
        <authorList>
            <person name="Liu Y.J."/>
            <person name="Jiang P.F."/>
            <person name="Han X.M."/>
            <person name="Li X.Y."/>
            <person name="Wang H.M."/>
            <person name="Wang Y.J."/>
            <person name="Wang X.X."/>
            <person name="Zeng Q.Y."/>
        </authorList>
    </citation>
    <scope>NUCLEOTIDE SEQUENCE [LARGE SCALE GENOMIC DNA]</scope>
    <source>
        <strain evidence="2">cv. PAL-ZL1</strain>
    </source>
</reference>